<comment type="caution">
    <text evidence="6">The sequence shown here is derived from an EMBL/GenBank/DDBJ whole genome shotgun (WGS) entry which is preliminary data.</text>
</comment>
<dbReference type="CDD" id="cd13908">
    <property type="entry name" value="CuRO_3_MCO_like_2"/>
    <property type="match status" value="1"/>
</dbReference>
<keyword evidence="3" id="KW-0186">Copper</keyword>
<dbReference type="PANTHER" id="PTHR11709">
    <property type="entry name" value="MULTI-COPPER OXIDASE"/>
    <property type="match status" value="1"/>
</dbReference>
<dbReference type="InterPro" id="IPR011707">
    <property type="entry name" value="Cu-oxidase-like_N"/>
</dbReference>
<evidence type="ECO:0000313" key="6">
    <source>
        <dbReference type="EMBL" id="RSL14831.1"/>
    </source>
</evidence>
<dbReference type="GO" id="GO:0016491">
    <property type="term" value="F:oxidoreductase activity"/>
    <property type="evidence" value="ECO:0007669"/>
    <property type="project" value="UniProtKB-KW"/>
</dbReference>
<evidence type="ECO:0000313" key="7">
    <source>
        <dbReference type="Proteomes" id="UP000269669"/>
    </source>
</evidence>
<dbReference type="InterPro" id="IPR045087">
    <property type="entry name" value="Cu-oxidase_fam"/>
</dbReference>
<keyword evidence="1" id="KW-0479">Metal-binding</keyword>
<dbReference type="Gene3D" id="2.60.40.420">
    <property type="entry name" value="Cupredoxins - blue copper proteins"/>
    <property type="match status" value="3"/>
</dbReference>
<organism evidence="6 7">
    <name type="scientific">Edaphobacter aggregans</name>
    <dbReference type="NCBI Taxonomy" id="570835"/>
    <lineage>
        <taxon>Bacteria</taxon>
        <taxon>Pseudomonadati</taxon>
        <taxon>Acidobacteriota</taxon>
        <taxon>Terriglobia</taxon>
        <taxon>Terriglobales</taxon>
        <taxon>Acidobacteriaceae</taxon>
        <taxon>Edaphobacter</taxon>
    </lineage>
</organism>
<sequence>MHGGPRYMNRRSFITSTGALLASRSLHALPIQKKQREAIPVGKADHSLRIEPCTLEIGPGVTIKTLAYNRQVPGPLLRLRTGVPVTIDVFNASPNADLVHWHGLAIDSLNDGAMEEGSPMIPAGSMYRYTFTPKPAGTRWYHTHASAYEDLSAGTYSGQFGFLLVEGKEQPAQYDQEINLAIHHWEPSFVPMVQMMREHSSNMPLTAGSDVGYKYATINSHMLGTGEPIRVKQGQRVLMRLLNASATENVVLALPGHSFRIIAMDGNPVPNPRPVELLSLAVAERIDAIVEMDAPGIWVLGSILEKERQMGLGIVVEYAERTGSPVWKDPPADEWDYTQFANVVEAPKPDETFVLTFRDSGPLHGSKFDTWTINNKSWPDIEPLTVQQGKRYRMVFRNGSGDQHPIHLHRHTFEVTRIGSKQMSGLMKDVINVMPLDTVEVDFVANNPGDTLLHCHQQLHMDFGFMQLIKYSG</sequence>
<evidence type="ECO:0000256" key="2">
    <source>
        <dbReference type="ARBA" id="ARBA00023002"/>
    </source>
</evidence>
<dbReference type="EMBL" id="RSDW01000001">
    <property type="protein sequence ID" value="RSL14831.1"/>
    <property type="molecule type" value="Genomic_DNA"/>
</dbReference>
<dbReference type="SUPFAM" id="SSF49503">
    <property type="entry name" value="Cupredoxins"/>
    <property type="match status" value="3"/>
</dbReference>
<dbReference type="Proteomes" id="UP000269669">
    <property type="component" value="Unassembled WGS sequence"/>
</dbReference>
<evidence type="ECO:0000259" key="5">
    <source>
        <dbReference type="Pfam" id="PF07732"/>
    </source>
</evidence>
<name>A0A428MD73_9BACT</name>
<evidence type="ECO:0000259" key="4">
    <source>
        <dbReference type="Pfam" id="PF07731"/>
    </source>
</evidence>
<dbReference type="AlphaFoldDB" id="A0A428MD73"/>
<gene>
    <name evidence="6" type="ORF">EDE15_0299</name>
</gene>
<reference evidence="6 7" key="1">
    <citation type="submission" date="2018-12" db="EMBL/GenBank/DDBJ databases">
        <title>Sequencing of bacterial isolates from soil warming experiment in Harvard Forest, Massachusetts, USA.</title>
        <authorList>
            <person name="Deangelis K."/>
        </authorList>
    </citation>
    <scope>NUCLEOTIDE SEQUENCE [LARGE SCALE GENOMIC DNA]</scope>
    <source>
        <strain evidence="6 7">EB153</strain>
    </source>
</reference>
<dbReference type="InterPro" id="IPR011706">
    <property type="entry name" value="Cu-oxidase_C"/>
</dbReference>
<evidence type="ECO:0000256" key="1">
    <source>
        <dbReference type="ARBA" id="ARBA00022723"/>
    </source>
</evidence>
<protein>
    <submittedName>
        <fullName evidence="6">FtsP/CotA-like multicopper oxidase with cupredoxin domain</fullName>
    </submittedName>
</protein>
<keyword evidence="7" id="KW-1185">Reference proteome</keyword>
<feature type="domain" description="Plastocyanin-like" evidence="5">
    <location>
        <begin position="60"/>
        <end position="169"/>
    </location>
</feature>
<dbReference type="InterPro" id="IPR008972">
    <property type="entry name" value="Cupredoxin"/>
</dbReference>
<feature type="domain" description="Plastocyanin-like" evidence="4">
    <location>
        <begin position="368"/>
        <end position="467"/>
    </location>
</feature>
<keyword evidence="2" id="KW-0560">Oxidoreductase</keyword>
<dbReference type="Pfam" id="PF07732">
    <property type="entry name" value="Cu-oxidase_3"/>
    <property type="match status" value="1"/>
</dbReference>
<dbReference type="GO" id="GO:0005507">
    <property type="term" value="F:copper ion binding"/>
    <property type="evidence" value="ECO:0007669"/>
    <property type="project" value="InterPro"/>
</dbReference>
<dbReference type="PANTHER" id="PTHR11709:SF394">
    <property type="entry name" value="FI03373P-RELATED"/>
    <property type="match status" value="1"/>
</dbReference>
<dbReference type="Pfam" id="PF07731">
    <property type="entry name" value="Cu-oxidase_2"/>
    <property type="match status" value="1"/>
</dbReference>
<proteinExistence type="predicted"/>
<accession>A0A428MD73</accession>
<evidence type="ECO:0000256" key="3">
    <source>
        <dbReference type="ARBA" id="ARBA00023008"/>
    </source>
</evidence>